<name>A0A1W0X0I6_HYPEX</name>
<evidence type="ECO:0000313" key="3">
    <source>
        <dbReference type="Proteomes" id="UP000192578"/>
    </source>
</evidence>
<proteinExistence type="predicted"/>
<reference evidence="3" key="1">
    <citation type="submission" date="2017-01" db="EMBL/GenBank/DDBJ databases">
        <title>Comparative genomics of anhydrobiosis in the tardigrade Hypsibius dujardini.</title>
        <authorList>
            <person name="Yoshida Y."/>
            <person name="Koutsovoulos G."/>
            <person name="Laetsch D."/>
            <person name="Stevens L."/>
            <person name="Kumar S."/>
            <person name="Horikawa D."/>
            <person name="Ishino K."/>
            <person name="Komine S."/>
            <person name="Tomita M."/>
            <person name="Blaxter M."/>
            <person name="Arakawa K."/>
        </authorList>
    </citation>
    <scope>NUCLEOTIDE SEQUENCE [LARGE SCALE GENOMIC DNA]</scope>
    <source>
        <strain evidence="3">Z151</strain>
    </source>
</reference>
<accession>A0A1W0X0I6</accession>
<sequence length="93" mass="10342">MSAWIPLTSSRAWLLSCLIIAVLVPIASTATKKNHCGFVCSESCEKLCGTPQFSRCCIGLMTKRNVIPEEQVHTQTTRPRTAHLRKTFMFSNG</sequence>
<feature type="chain" id="PRO_5012800003" evidence="1">
    <location>
        <begin position="30"/>
        <end position="93"/>
    </location>
</feature>
<dbReference type="Proteomes" id="UP000192578">
    <property type="component" value="Unassembled WGS sequence"/>
</dbReference>
<organism evidence="2 3">
    <name type="scientific">Hypsibius exemplaris</name>
    <name type="common">Freshwater tardigrade</name>
    <dbReference type="NCBI Taxonomy" id="2072580"/>
    <lineage>
        <taxon>Eukaryota</taxon>
        <taxon>Metazoa</taxon>
        <taxon>Ecdysozoa</taxon>
        <taxon>Tardigrada</taxon>
        <taxon>Eutardigrada</taxon>
        <taxon>Parachela</taxon>
        <taxon>Hypsibioidea</taxon>
        <taxon>Hypsibiidae</taxon>
        <taxon>Hypsibius</taxon>
    </lineage>
</organism>
<dbReference type="AlphaFoldDB" id="A0A1W0X0I6"/>
<evidence type="ECO:0000313" key="2">
    <source>
        <dbReference type="EMBL" id="OQV20950.1"/>
    </source>
</evidence>
<keyword evidence="1" id="KW-0732">Signal</keyword>
<protein>
    <submittedName>
        <fullName evidence="2">Uncharacterized protein</fullName>
    </submittedName>
</protein>
<gene>
    <name evidence="2" type="ORF">BV898_05025</name>
</gene>
<comment type="caution">
    <text evidence="2">The sequence shown here is derived from an EMBL/GenBank/DDBJ whole genome shotgun (WGS) entry which is preliminary data.</text>
</comment>
<evidence type="ECO:0000256" key="1">
    <source>
        <dbReference type="SAM" id="SignalP"/>
    </source>
</evidence>
<keyword evidence="3" id="KW-1185">Reference proteome</keyword>
<dbReference type="EMBL" id="MTYJ01000026">
    <property type="protein sequence ID" value="OQV20950.1"/>
    <property type="molecule type" value="Genomic_DNA"/>
</dbReference>
<feature type="signal peptide" evidence="1">
    <location>
        <begin position="1"/>
        <end position="29"/>
    </location>
</feature>